<comment type="caution">
    <text evidence="1">The sequence shown here is derived from an EMBL/GenBank/DDBJ whole genome shotgun (WGS) entry which is preliminary data.</text>
</comment>
<dbReference type="AlphaFoldDB" id="X1P7X9"/>
<proteinExistence type="predicted"/>
<protein>
    <submittedName>
        <fullName evidence="1">Uncharacterized protein</fullName>
    </submittedName>
</protein>
<evidence type="ECO:0000313" key="1">
    <source>
        <dbReference type="EMBL" id="GAI35140.1"/>
    </source>
</evidence>
<dbReference type="EMBL" id="BARV01029892">
    <property type="protein sequence ID" value="GAI35140.1"/>
    <property type="molecule type" value="Genomic_DNA"/>
</dbReference>
<accession>X1P7X9</accession>
<gene>
    <name evidence="1" type="ORF">S06H3_47573</name>
</gene>
<organism evidence="1">
    <name type="scientific">marine sediment metagenome</name>
    <dbReference type="NCBI Taxonomy" id="412755"/>
    <lineage>
        <taxon>unclassified sequences</taxon>
        <taxon>metagenomes</taxon>
        <taxon>ecological metagenomes</taxon>
    </lineage>
</organism>
<name>X1P7X9_9ZZZZ</name>
<reference evidence="1" key="1">
    <citation type="journal article" date="2014" name="Front. Microbiol.">
        <title>High frequency of phylogenetically diverse reductive dehalogenase-homologous genes in deep subseafloor sedimentary metagenomes.</title>
        <authorList>
            <person name="Kawai M."/>
            <person name="Futagami T."/>
            <person name="Toyoda A."/>
            <person name="Takaki Y."/>
            <person name="Nishi S."/>
            <person name="Hori S."/>
            <person name="Arai W."/>
            <person name="Tsubouchi T."/>
            <person name="Morono Y."/>
            <person name="Uchiyama I."/>
            <person name="Ito T."/>
            <person name="Fujiyama A."/>
            <person name="Inagaki F."/>
            <person name="Takami H."/>
        </authorList>
    </citation>
    <scope>NUCLEOTIDE SEQUENCE</scope>
    <source>
        <strain evidence="1">Expedition CK06-06</strain>
    </source>
</reference>
<sequence length="81" mass="9213">MRITEELAKDASVEFAGAVLRPHAFLLKEKGRLTKDGEAVLNAVKRAGYELVKEGKMNKEILEAISRPLISEEELRRRYND</sequence>